<dbReference type="OrthoDB" id="2430838at2759"/>
<dbReference type="EMBL" id="QKYT01000328">
    <property type="protein sequence ID" value="RIA87071.1"/>
    <property type="molecule type" value="Genomic_DNA"/>
</dbReference>
<keyword evidence="2" id="KW-1185">Reference proteome</keyword>
<reference evidence="1 2" key="1">
    <citation type="submission" date="2018-06" db="EMBL/GenBank/DDBJ databases">
        <title>Comparative genomics reveals the genomic features of Rhizophagus irregularis, R. cerebriforme, R. diaphanum and Gigaspora rosea, and their symbiotic lifestyle signature.</title>
        <authorList>
            <person name="Morin E."/>
            <person name="San Clemente H."/>
            <person name="Chen E.C.H."/>
            <person name="De La Providencia I."/>
            <person name="Hainaut M."/>
            <person name="Kuo A."/>
            <person name="Kohler A."/>
            <person name="Murat C."/>
            <person name="Tang N."/>
            <person name="Roy S."/>
            <person name="Loubradou J."/>
            <person name="Henrissat B."/>
            <person name="Grigoriev I.V."/>
            <person name="Corradi N."/>
            <person name="Roux C."/>
            <person name="Martin F.M."/>
        </authorList>
    </citation>
    <scope>NUCLEOTIDE SEQUENCE [LARGE SCALE GENOMIC DNA]</scope>
    <source>
        <strain evidence="1 2">DAOM 227022</strain>
    </source>
</reference>
<protein>
    <submittedName>
        <fullName evidence="1">Uncharacterized protein</fullName>
    </submittedName>
</protein>
<organism evidence="1 2">
    <name type="scientific">Glomus cerebriforme</name>
    <dbReference type="NCBI Taxonomy" id="658196"/>
    <lineage>
        <taxon>Eukaryota</taxon>
        <taxon>Fungi</taxon>
        <taxon>Fungi incertae sedis</taxon>
        <taxon>Mucoromycota</taxon>
        <taxon>Glomeromycotina</taxon>
        <taxon>Glomeromycetes</taxon>
        <taxon>Glomerales</taxon>
        <taxon>Glomeraceae</taxon>
        <taxon>Glomus</taxon>
    </lineage>
</organism>
<sequence>MYLSLFDHRNPTEDNNKNRMIGEYSCPFLCNTGKACNNPCIRPEGCRFHWKAKKRIPCSDCGKPTASACGRCPLHIRGYYVTQYYNRLRSELLERLRSEMRESTFEEIMVRHRDALAKLNISLCKECLLPIKLEEGEYCDSCQPE</sequence>
<proteinExistence type="predicted"/>
<evidence type="ECO:0000313" key="1">
    <source>
        <dbReference type="EMBL" id="RIA87071.1"/>
    </source>
</evidence>
<accession>A0A397SVZ9</accession>
<dbReference type="AlphaFoldDB" id="A0A397SVZ9"/>
<dbReference type="Proteomes" id="UP000265703">
    <property type="component" value="Unassembled WGS sequence"/>
</dbReference>
<comment type="caution">
    <text evidence="1">The sequence shown here is derived from an EMBL/GenBank/DDBJ whole genome shotgun (WGS) entry which is preliminary data.</text>
</comment>
<evidence type="ECO:0000313" key="2">
    <source>
        <dbReference type="Proteomes" id="UP000265703"/>
    </source>
</evidence>
<name>A0A397SVZ9_9GLOM</name>
<gene>
    <name evidence="1" type="ORF">C1645_828327</name>
</gene>